<evidence type="ECO:0008006" key="3">
    <source>
        <dbReference type="Google" id="ProtNLM"/>
    </source>
</evidence>
<dbReference type="Gene3D" id="1.10.1760.20">
    <property type="match status" value="1"/>
</dbReference>
<feature type="transmembrane region" description="Helical" evidence="1">
    <location>
        <begin position="96"/>
        <end position="123"/>
    </location>
</feature>
<accession>A0A0H5PZB9</accession>
<dbReference type="GO" id="GO:0016020">
    <property type="term" value="C:membrane"/>
    <property type="evidence" value="ECO:0007669"/>
    <property type="project" value="InterPro"/>
</dbReference>
<reference evidence="2" key="2">
    <citation type="submission" date="2015-07" db="EMBL/GenBank/DDBJ databases">
        <title>Plasmids, circular viruses and viroids from rat gut.</title>
        <authorList>
            <person name="Jorgensen T.J."/>
            <person name="Hansen M.A."/>
            <person name="Xu Z."/>
            <person name="Tabak M.A."/>
            <person name="Sorensen S.J."/>
            <person name="Hansen L.H."/>
        </authorList>
    </citation>
    <scope>NUCLEOTIDE SEQUENCE</scope>
    <source>
        <strain evidence="2">RGRH0272</strain>
    </source>
</reference>
<evidence type="ECO:0000313" key="2">
    <source>
        <dbReference type="EMBL" id="CRY94529.1"/>
    </source>
</evidence>
<dbReference type="Pfam" id="PF07155">
    <property type="entry name" value="ECF-ribofla_trS"/>
    <property type="match status" value="1"/>
</dbReference>
<reference evidence="2" key="1">
    <citation type="submission" date="2015-06" db="EMBL/GenBank/DDBJ databases">
        <authorList>
            <person name="Joergensen T."/>
        </authorList>
    </citation>
    <scope>NUCLEOTIDE SEQUENCE</scope>
    <source>
        <strain evidence="2">RGRH0272</strain>
    </source>
</reference>
<feature type="transmembrane region" description="Helical" evidence="1">
    <location>
        <begin position="72"/>
        <end position="89"/>
    </location>
</feature>
<keyword evidence="1" id="KW-0472">Membrane</keyword>
<dbReference type="InterPro" id="IPR009825">
    <property type="entry name" value="ECF_substrate-spec-like"/>
</dbReference>
<dbReference type="EMBL" id="LN852944">
    <property type="protein sequence ID" value="CRY94529.1"/>
    <property type="molecule type" value="Genomic_DNA"/>
</dbReference>
<protein>
    <recommendedName>
        <fullName evidence="3">ECF transporter S component</fullName>
    </recommendedName>
</protein>
<dbReference type="NCBIfam" id="NF045596">
    <property type="entry name" value="ECF_S_CD3073"/>
    <property type="match status" value="1"/>
</dbReference>
<sequence length="189" mass="19628">MKNNKVYIAAFCGVSVALNIVLGIITAALKIPLYLDTLGTVLTAALFGPVPGMIVGALSNIITGLMSSPTDIPFFLVNMTVGLVVGLVAKKWNFTLVSALITGLALSVICPAIGTPIGIFVYGGLEGNLTDIMVTGLVKAGQSIFAASFLTKVTSNLIDKVGTCLIAFFLIKAMPARFLASFKAEKAAK</sequence>
<keyword evidence="1" id="KW-1133">Transmembrane helix</keyword>
<name>A0A0H5PZB9_9ZZZZ</name>
<feature type="transmembrane region" description="Helical" evidence="1">
    <location>
        <begin position="41"/>
        <end position="66"/>
    </location>
</feature>
<keyword evidence="1" id="KW-0812">Transmembrane</keyword>
<feature type="transmembrane region" description="Helical" evidence="1">
    <location>
        <begin position="6"/>
        <end position="29"/>
    </location>
</feature>
<evidence type="ECO:0000256" key="1">
    <source>
        <dbReference type="SAM" id="Phobius"/>
    </source>
</evidence>
<proteinExistence type="predicted"/>
<dbReference type="AlphaFoldDB" id="A0A0H5PZB9"/>
<organism evidence="2">
    <name type="scientific">uncultured prokaryote</name>
    <dbReference type="NCBI Taxonomy" id="198431"/>
    <lineage>
        <taxon>unclassified sequences</taxon>
        <taxon>environmental samples</taxon>
    </lineage>
</organism>